<evidence type="ECO:0008006" key="3">
    <source>
        <dbReference type="Google" id="ProtNLM"/>
    </source>
</evidence>
<dbReference type="AlphaFoldDB" id="A0A0F9JZV6"/>
<feature type="region of interest" description="Disordered" evidence="1">
    <location>
        <begin position="234"/>
        <end position="255"/>
    </location>
</feature>
<protein>
    <recommendedName>
        <fullName evidence="3">DUF3102 domain-containing protein</fullName>
    </recommendedName>
</protein>
<accession>A0A0F9JZV6</accession>
<feature type="region of interest" description="Disordered" evidence="1">
    <location>
        <begin position="1"/>
        <end position="20"/>
    </location>
</feature>
<reference evidence="2" key="1">
    <citation type="journal article" date="2015" name="Nature">
        <title>Complex archaea that bridge the gap between prokaryotes and eukaryotes.</title>
        <authorList>
            <person name="Spang A."/>
            <person name="Saw J.H."/>
            <person name="Jorgensen S.L."/>
            <person name="Zaremba-Niedzwiedzka K."/>
            <person name="Martijn J."/>
            <person name="Lind A.E."/>
            <person name="van Eijk R."/>
            <person name="Schleper C."/>
            <person name="Guy L."/>
            <person name="Ettema T.J."/>
        </authorList>
    </citation>
    <scope>NUCLEOTIDE SEQUENCE</scope>
</reference>
<evidence type="ECO:0000313" key="2">
    <source>
        <dbReference type="EMBL" id="KKM67996.1"/>
    </source>
</evidence>
<feature type="compositionally biased region" description="Basic residues" evidence="1">
    <location>
        <begin position="1"/>
        <end position="11"/>
    </location>
</feature>
<proteinExistence type="predicted"/>
<sequence length="310" mass="34544">MSGKTATRKKKPDAALDPKEVPIERQCQSCDCLFAADPRLQPDGTWELGPCPATGKGRKKCGTVHVYVPEEGLTFTRAELDAQAKVEDSKAEAALAPYLDGREYDRETFIREARFFLGQALEGAIEAGKRLVALREVEGYGDFCKILEKDIGIPTATAYRMMKLAERAPLFPTLGKVKRLSTAYQLIELSDEDLEEMEQTGLLDGKPIDELDRMTVRELREACRKLKKENTKGEEQVKKLRRERDSLRRGRDGELTELDHASAQALKVLAGLSLVEIEDGEREAAENYFISIADALEAVRVNLTNTGGPR</sequence>
<organism evidence="2">
    <name type="scientific">marine sediment metagenome</name>
    <dbReference type="NCBI Taxonomy" id="412755"/>
    <lineage>
        <taxon>unclassified sequences</taxon>
        <taxon>metagenomes</taxon>
        <taxon>ecological metagenomes</taxon>
    </lineage>
</organism>
<comment type="caution">
    <text evidence="2">The sequence shown here is derived from an EMBL/GenBank/DDBJ whole genome shotgun (WGS) entry which is preliminary data.</text>
</comment>
<dbReference type="EMBL" id="LAZR01010252">
    <property type="protein sequence ID" value="KKM67996.1"/>
    <property type="molecule type" value="Genomic_DNA"/>
</dbReference>
<name>A0A0F9JZV6_9ZZZZ</name>
<gene>
    <name evidence="2" type="ORF">LCGC14_1465560</name>
</gene>
<evidence type="ECO:0000256" key="1">
    <source>
        <dbReference type="SAM" id="MobiDB-lite"/>
    </source>
</evidence>